<feature type="transmembrane region" description="Helical" evidence="8">
    <location>
        <begin position="12"/>
        <end position="32"/>
    </location>
</feature>
<comment type="subcellular location">
    <subcellularLocation>
        <location evidence="1">Cell membrane</location>
        <topology evidence="1">Multi-pass membrane protein</topology>
    </subcellularLocation>
</comment>
<comment type="caution">
    <text evidence="9">The sequence shown here is derived from an EMBL/GenBank/DDBJ whole genome shotgun (WGS) entry which is preliminary data.</text>
</comment>
<evidence type="ECO:0000256" key="5">
    <source>
        <dbReference type="ARBA" id="ARBA00022692"/>
    </source>
</evidence>
<dbReference type="InterPro" id="IPR002549">
    <property type="entry name" value="AI-2E-like"/>
</dbReference>
<dbReference type="OrthoDB" id="1651203at2"/>
<dbReference type="PANTHER" id="PTHR21716">
    <property type="entry name" value="TRANSMEMBRANE PROTEIN"/>
    <property type="match status" value="1"/>
</dbReference>
<feature type="transmembrane region" description="Helical" evidence="8">
    <location>
        <begin position="155"/>
        <end position="179"/>
    </location>
</feature>
<dbReference type="AlphaFoldDB" id="A0A318L5G6"/>
<keyword evidence="10" id="KW-1185">Reference proteome</keyword>
<evidence type="ECO:0000256" key="4">
    <source>
        <dbReference type="ARBA" id="ARBA00022475"/>
    </source>
</evidence>
<proteinExistence type="inferred from homology"/>
<evidence type="ECO:0000256" key="3">
    <source>
        <dbReference type="ARBA" id="ARBA00022448"/>
    </source>
</evidence>
<dbReference type="GO" id="GO:0005886">
    <property type="term" value="C:plasma membrane"/>
    <property type="evidence" value="ECO:0007669"/>
    <property type="project" value="UniProtKB-SubCell"/>
</dbReference>
<feature type="transmembrane region" description="Helical" evidence="8">
    <location>
        <begin position="200"/>
        <end position="225"/>
    </location>
</feature>
<feature type="transmembrane region" description="Helical" evidence="8">
    <location>
        <begin position="231"/>
        <end position="256"/>
    </location>
</feature>
<comment type="similarity">
    <text evidence="2">Belongs to the autoinducer-2 exporter (AI-2E) (TC 2.A.86) family.</text>
</comment>
<keyword evidence="5 8" id="KW-0812">Transmembrane</keyword>
<feature type="transmembrane region" description="Helical" evidence="8">
    <location>
        <begin position="38"/>
        <end position="63"/>
    </location>
</feature>
<feature type="transmembrane region" description="Helical" evidence="8">
    <location>
        <begin position="300"/>
        <end position="326"/>
    </location>
</feature>
<evidence type="ECO:0000256" key="6">
    <source>
        <dbReference type="ARBA" id="ARBA00022989"/>
    </source>
</evidence>
<feature type="transmembrane region" description="Helical" evidence="8">
    <location>
        <begin position="263"/>
        <end position="280"/>
    </location>
</feature>
<keyword evidence="4" id="KW-1003">Cell membrane</keyword>
<name>A0A318L5G6_9FIRM</name>
<dbReference type="STRING" id="1034346.GCA_000313565_03442"/>
<dbReference type="RefSeq" id="WP_022939721.1">
    <property type="nucleotide sequence ID" value="NZ_CABKRQ010000011.1"/>
</dbReference>
<evidence type="ECO:0000313" key="10">
    <source>
        <dbReference type="Proteomes" id="UP000247612"/>
    </source>
</evidence>
<evidence type="ECO:0000256" key="7">
    <source>
        <dbReference type="ARBA" id="ARBA00023136"/>
    </source>
</evidence>
<protein>
    <submittedName>
        <fullName evidence="9">Putative PurR-regulated permease PerM</fullName>
    </submittedName>
</protein>
<evidence type="ECO:0000313" key="9">
    <source>
        <dbReference type="EMBL" id="PXX76937.1"/>
    </source>
</evidence>
<gene>
    <name evidence="9" type="ORF">DES51_113133</name>
</gene>
<keyword evidence="6 8" id="KW-1133">Transmembrane helix</keyword>
<feature type="transmembrane region" description="Helical" evidence="8">
    <location>
        <begin position="75"/>
        <end position="98"/>
    </location>
</feature>
<dbReference type="PANTHER" id="PTHR21716:SF53">
    <property type="entry name" value="PERMEASE PERM-RELATED"/>
    <property type="match status" value="1"/>
</dbReference>
<keyword evidence="7 8" id="KW-0472">Membrane</keyword>
<evidence type="ECO:0000256" key="8">
    <source>
        <dbReference type="SAM" id="Phobius"/>
    </source>
</evidence>
<evidence type="ECO:0000256" key="2">
    <source>
        <dbReference type="ARBA" id="ARBA00009773"/>
    </source>
</evidence>
<evidence type="ECO:0000256" key="1">
    <source>
        <dbReference type="ARBA" id="ARBA00004651"/>
    </source>
</evidence>
<reference evidence="9 10" key="1">
    <citation type="submission" date="2018-05" db="EMBL/GenBank/DDBJ databases">
        <title>Genomic Encyclopedia of Type Strains, Phase IV (KMG-IV): sequencing the most valuable type-strain genomes for metagenomic binning, comparative biology and taxonomic classification.</title>
        <authorList>
            <person name="Goeker M."/>
        </authorList>
    </citation>
    <scope>NUCLEOTIDE SEQUENCE [LARGE SCALE GENOMIC DNA]</scope>
    <source>
        <strain evidence="9 10">JC118</strain>
    </source>
</reference>
<keyword evidence="3" id="KW-0813">Transport</keyword>
<organism evidence="9 10">
    <name type="scientific">Dielma fastidiosa</name>
    <dbReference type="NCBI Taxonomy" id="1034346"/>
    <lineage>
        <taxon>Bacteria</taxon>
        <taxon>Bacillati</taxon>
        <taxon>Bacillota</taxon>
        <taxon>Erysipelotrichia</taxon>
        <taxon>Erysipelotrichales</taxon>
        <taxon>Erysipelotrichaceae</taxon>
        <taxon>Dielma</taxon>
    </lineage>
</organism>
<dbReference type="Proteomes" id="UP000247612">
    <property type="component" value="Unassembled WGS sequence"/>
</dbReference>
<accession>A0A318L5G6</accession>
<dbReference type="Pfam" id="PF01594">
    <property type="entry name" value="AI-2E_transport"/>
    <property type="match status" value="1"/>
</dbReference>
<sequence>MKEKVNQLRVLLMRWLPACLSIYILVLILKAVGLYDPLITLLLALKPLLYGLILALSLQPIIMSLNKYFTNRTSVFIVYGGGMIIFLGFLLLLLPVLINELSTISSTLESWLSELSSWLNANQLDFVFNDDFKRSLINNSTDIGMKFVMDGVSGFTIFTLSYMIAFFISIDFDAGVNMVKKYVVDHQRWFNFYKTGSNVVVQYIIGTCIDLLFIFVSVFLILVLFKFPNSLLYAGLLALLNLFPYIGATIGILLIALAGYLHFTQFPILCIAVVWVLQQIEANFIQPLIFHKAMDVHPLYLFLGLLLGEAMLGVIGLILSPILASFMQISVRSYMHAASHQNVGGWEDIFW</sequence>
<dbReference type="EMBL" id="QJKH01000013">
    <property type="protein sequence ID" value="PXX76937.1"/>
    <property type="molecule type" value="Genomic_DNA"/>
</dbReference>